<protein>
    <submittedName>
        <fullName evidence="2">Uncharacterized protein</fullName>
    </submittedName>
</protein>
<evidence type="ECO:0000313" key="3">
    <source>
        <dbReference type="EMBL" id="GBO34400.1"/>
    </source>
</evidence>
<evidence type="ECO:0000256" key="1">
    <source>
        <dbReference type="SAM" id="MobiDB-lite"/>
    </source>
</evidence>
<proteinExistence type="predicted"/>
<name>A0A4Y2WB51_ARAVE</name>
<feature type="region of interest" description="Disordered" evidence="1">
    <location>
        <begin position="48"/>
        <end position="85"/>
    </location>
</feature>
<gene>
    <name evidence="2" type="ORF">AVEN_107905_1</name>
    <name evidence="3" type="ORF">AVEN_147464_1</name>
</gene>
<feature type="compositionally biased region" description="Acidic residues" evidence="1">
    <location>
        <begin position="50"/>
        <end position="67"/>
    </location>
</feature>
<dbReference type="EMBL" id="BGPR01058210">
    <property type="protein sequence ID" value="GBO34400.1"/>
    <property type="molecule type" value="Genomic_DNA"/>
</dbReference>
<dbReference type="EMBL" id="BGPR01058209">
    <property type="protein sequence ID" value="GBO34399.1"/>
    <property type="molecule type" value="Genomic_DNA"/>
</dbReference>
<comment type="caution">
    <text evidence="2">The sequence shown here is derived from an EMBL/GenBank/DDBJ whole genome shotgun (WGS) entry which is preliminary data.</text>
</comment>
<keyword evidence="4" id="KW-1185">Reference proteome</keyword>
<feature type="region of interest" description="Disordered" evidence="1">
    <location>
        <begin position="1"/>
        <end position="23"/>
    </location>
</feature>
<feature type="compositionally biased region" description="Polar residues" evidence="1">
    <location>
        <begin position="70"/>
        <end position="80"/>
    </location>
</feature>
<dbReference type="Proteomes" id="UP000499080">
    <property type="component" value="Unassembled WGS sequence"/>
</dbReference>
<organism evidence="2 4">
    <name type="scientific">Araneus ventricosus</name>
    <name type="common">Orbweaver spider</name>
    <name type="synonym">Epeira ventricosa</name>
    <dbReference type="NCBI Taxonomy" id="182803"/>
    <lineage>
        <taxon>Eukaryota</taxon>
        <taxon>Metazoa</taxon>
        <taxon>Ecdysozoa</taxon>
        <taxon>Arthropoda</taxon>
        <taxon>Chelicerata</taxon>
        <taxon>Arachnida</taxon>
        <taxon>Araneae</taxon>
        <taxon>Araneomorphae</taxon>
        <taxon>Entelegynae</taxon>
        <taxon>Araneoidea</taxon>
        <taxon>Araneidae</taxon>
        <taxon>Araneus</taxon>
    </lineage>
</organism>
<sequence length="114" mass="13236">MDDDDDSSPPPNAYCRAEEANSHSVENEAFLCQRVTEEDNSFNLRFLSEIPDEMENDDEKDDDDDDTDTRQYLSTSIQESRQWETRSGMLRHPTSVGEHFCTPFKQRGIQLIDK</sequence>
<accession>A0A4Y2WB51</accession>
<evidence type="ECO:0000313" key="4">
    <source>
        <dbReference type="Proteomes" id="UP000499080"/>
    </source>
</evidence>
<reference evidence="2 4" key="1">
    <citation type="journal article" date="2019" name="Sci. Rep.">
        <title>Orb-weaving spider Araneus ventricosus genome elucidates the spidroin gene catalogue.</title>
        <authorList>
            <person name="Kono N."/>
            <person name="Nakamura H."/>
            <person name="Ohtoshi R."/>
            <person name="Moran D.A.P."/>
            <person name="Shinohara A."/>
            <person name="Yoshida Y."/>
            <person name="Fujiwara M."/>
            <person name="Mori M."/>
            <person name="Tomita M."/>
            <person name="Arakawa K."/>
        </authorList>
    </citation>
    <scope>NUCLEOTIDE SEQUENCE [LARGE SCALE GENOMIC DNA]</scope>
</reference>
<evidence type="ECO:0000313" key="2">
    <source>
        <dbReference type="EMBL" id="GBO34399.1"/>
    </source>
</evidence>
<dbReference type="AlphaFoldDB" id="A0A4Y2WB51"/>